<name>A0ABW2L0S6_9BACT</name>
<accession>A0ABW2L0S6</accession>
<dbReference type="EMBL" id="JBHTBS010000001">
    <property type="protein sequence ID" value="MFC7335941.1"/>
    <property type="molecule type" value="Genomic_DNA"/>
</dbReference>
<feature type="signal peptide" evidence="1">
    <location>
        <begin position="1"/>
        <end position="21"/>
    </location>
</feature>
<proteinExistence type="predicted"/>
<evidence type="ECO:0000256" key="1">
    <source>
        <dbReference type="SAM" id="SignalP"/>
    </source>
</evidence>
<organism evidence="2 3">
    <name type="scientific">Haloferula chungangensis</name>
    <dbReference type="NCBI Taxonomy" id="1048331"/>
    <lineage>
        <taxon>Bacteria</taxon>
        <taxon>Pseudomonadati</taxon>
        <taxon>Verrucomicrobiota</taxon>
        <taxon>Verrucomicrobiia</taxon>
        <taxon>Verrucomicrobiales</taxon>
        <taxon>Verrucomicrobiaceae</taxon>
        <taxon>Haloferula</taxon>
    </lineage>
</organism>
<dbReference type="InterPro" id="IPR013424">
    <property type="entry name" value="Ice-binding_C"/>
</dbReference>
<evidence type="ECO:0000313" key="2">
    <source>
        <dbReference type="EMBL" id="MFC7335941.1"/>
    </source>
</evidence>
<dbReference type="Proteomes" id="UP001596472">
    <property type="component" value="Unassembled WGS sequence"/>
</dbReference>
<feature type="chain" id="PRO_5045771820" evidence="1">
    <location>
        <begin position="22"/>
        <end position="230"/>
    </location>
</feature>
<keyword evidence="3" id="KW-1185">Reference proteome</keyword>
<keyword evidence="1" id="KW-0732">Signal</keyword>
<reference evidence="3" key="1">
    <citation type="journal article" date="2019" name="Int. J. Syst. Evol. Microbiol.">
        <title>The Global Catalogue of Microorganisms (GCM) 10K type strain sequencing project: providing services to taxonomists for standard genome sequencing and annotation.</title>
        <authorList>
            <consortium name="The Broad Institute Genomics Platform"/>
            <consortium name="The Broad Institute Genome Sequencing Center for Infectious Disease"/>
            <person name="Wu L."/>
            <person name="Ma J."/>
        </authorList>
    </citation>
    <scope>NUCLEOTIDE SEQUENCE [LARGE SCALE GENOMIC DNA]</scope>
    <source>
        <strain evidence="3">CGMCC 4.1467</strain>
    </source>
</reference>
<dbReference type="NCBIfam" id="TIGR02595">
    <property type="entry name" value="PEP_CTERM"/>
    <property type="match status" value="1"/>
</dbReference>
<dbReference type="RefSeq" id="WP_379708552.1">
    <property type="nucleotide sequence ID" value="NZ_JBHTBS010000001.1"/>
</dbReference>
<evidence type="ECO:0000313" key="3">
    <source>
        <dbReference type="Proteomes" id="UP001596472"/>
    </source>
</evidence>
<comment type="caution">
    <text evidence="2">The sequence shown here is derived from an EMBL/GenBank/DDBJ whole genome shotgun (WGS) entry which is preliminary data.</text>
</comment>
<gene>
    <name evidence="2" type="ORF">ACFQY0_02025</name>
</gene>
<protein>
    <submittedName>
        <fullName evidence="2">PEP-CTERM sorting domain-containing protein</fullName>
    </submittedName>
</protein>
<sequence length="230" mass="23305">MKEKYAILICALAASSMTSSAALIAGWDAGDGAATYTNGVTATATVATGTWSGTGDASLGAMGYSPDQTWGTLGVPAASINTSALSLNNGTVGSIAFLVTDTTGIDSDLTTFHFDTGTLRPKSAVNWSLDITAGDLTVGNVTSGATTPNTGGSWDWFNYDIDLTGLADNTLDANGSVTFTLSFTGVDDGAGGHNQGLDNVGVSNSLPVPEPSALALGLLGTGFFFRRRRA</sequence>